<protein>
    <submittedName>
        <fullName evidence="2">Kinase-like protein</fullName>
    </submittedName>
</protein>
<proteinExistence type="predicted"/>
<dbReference type="CDD" id="cd05120">
    <property type="entry name" value="APH_ChoK_like"/>
    <property type="match status" value="1"/>
</dbReference>
<dbReference type="SUPFAM" id="SSF56112">
    <property type="entry name" value="Protein kinase-like (PK-like)"/>
    <property type="match status" value="1"/>
</dbReference>
<dbReference type="InterPro" id="IPR011009">
    <property type="entry name" value="Kinase-like_dom_sf"/>
</dbReference>
<accession>A0A5N6U414</accession>
<dbReference type="PANTHER" id="PTHR21310:SF48">
    <property type="entry name" value="AMINOGLYCOSIDE PHOSPHOTRANSFERASE DOMAIN-CONTAINING PROTEIN"/>
    <property type="match status" value="1"/>
</dbReference>
<feature type="domain" description="Aminoglycoside phosphotransferase" evidence="1">
    <location>
        <begin position="69"/>
        <end position="274"/>
    </location>
</feature>
<dbReference type="GO" id="GO:0016301">
    <property type="term" value="F:kinase activity"/>
    <property type="evidence" value="ECO:0007669"/>
    <property type="project" value="UniProtKB-KW"/>
</dbReference>
<dbReference type="InterPro" id="IPR051678">
    <property type="entry name" value="AGP_Transferase"/>
</dbReference>
<dbReference type="Proteomes" id="UP000325780">
    <property type="component" value="Unassembled WGS sequence"/>
</dbReference>
<dbReference type="AlphaFoldDB" id="A0A5N6U414"/>
<dbReference type="Gene3D" id="3.90.1200.10">
    <property type="match status" value="1"/>
</dbReference>
<dbReference type="Pfam" id="PF01636">
    <property type="entry name" value="APH"/>
    <property type="match status" value="1"/>
</dbReference>
<evidence type="ECO:0000313" key="3">
    <source>
        <dbReference type="Proteomes" id="UP000325780"/>
    </source>
</evidence>
<evidence type="ECO:0000313" key="2">
    <source>
        <dbReference type="EMBL" id="KAE8152991.1"/>
    </source>
</evidence>
<sequence length="308" mass="34729">MEGTSLNKDHDGSFVGYLAAIMADGSNIVFTGSLSKQNRTIVPLEQLKSATAIGRIGGSRVLQVSESTVLKVGRKVNMDEAETLLLLAAKTNVPVPKVHTAYTIGEMGFILMSKVEGRTLASCLEDVSREELREIALQLKSYVLEWRELRNSFLGSVDGGPCRDIIFKHPWDYMSTRKYGSFYSFEQYKHGVVEALRLSRPTGVWYEEEEELKDRILSFEEERSDSLGVMTHGDLHPGNIIIKDGSIEGIVDWGEAGYSIPGREFFAAKRVAMDPTWIEMIDSSIPCFEEEYKFWDEIDQSMKWYSPV</sequence>
<dbReference type="InterPro" id="IPR002575">
    <property type="entry name" value="Aminoglycoside_PTrfase"/>
</dbReference>
<name>A0A5N6U414_ASPAV</name>
<dbReference type="OrthoDB" id="8300194at2759"/>
<dbReference type="EMBL" id="ML742045">
    <property type="protein sequence ID" value="KAE8152991.1"/>
    <property type="molecule type" value="Genomic_DNA"/>
</dbReference>
<keyword evidence="2" id="KW-0418">Kinase</keyword>
<reference evidence="2 3" key="1">
    <citation type="submission" date="2019-04" db="EMBL/GenBank/DDBJ databases">
        <title>Friends and foes A comparative genomics study of 23 Aspergillus species from section Flavi.</title>
        <authorList>
            <consortium name="DOE Joint Genome Institute"/>
            <person name="Kjaerbolling I."/>
            <person name="Vesth T."/>
            <person name="Frisvad J.C."/>
            <person name="Nybo J.L."/>
            <person name="Theobald S."/>
            <person name="Kildgaard S."/>
            <person name="Isbrandt T."/>
            <person name="Kuo A."/>
            <person name="Sato A."/>
            <person name="Lyhne E.K."/>
            <person name="Kogle M.E."/>
            <person name="Wiebenga A."/>
            <person name="Kun R.S."/>
            <person name="Lubbers R.J."/>
            <person name="Makela M.R."/>
            <person name="Barry K."/>
            <person name="Chovatia M."/>
            <person name="Clum A."/>
            <person name="Daum C."/>
            <person name="Haridas S."/>
            <person name="He G."/>
            <person name="LaButti K."/>
            <person name="Lipzen A."/>
            <person name="Mondo S."/>
            <person name="Riley R."/>
            <person name="Salamov A."/>
            <person name="Simmons B.A."/>
            <person name="Magnuson J.K."/>
            <person name="Henrissat B."/>
            <person name="Mortensen U.H."/>
            <person name="Larsen T.O."/>
            <person name="Devries R.P."/>
            <person name="Grigoriev I.V."/>
            <person name="Machida M."/>
            <person name="Baker S.E."/>
            <person name="Andersen M.R."/>
        </authorList>
    </citation>
    <scope>NUCLEOTIDE SEQUENCE [LARGE SCALE GENOMIC DNA]</scope>
    <source>
        <strain evidence="2 3">IBT 18842</strain>
    </source>
</reference>
<keyword evidence="3" id="KW-1185">Reference proteome</keyword>
<dbReference type="PANTHER" id="PTHR21310">
    <property type="entry name" value="AMINOGLYCOSIDE PHOSPHOTRANSFERASE-RELATED-RELATED"/>
    <property type="match status" value="1"/>
</dbReference>
<keyword evidence="2" id="KW-0808">Transferase</keyword>
<organism evidence="2 3">
    <name type="scientific">Aspergillus avenaceus</name>
    <dbReference type="NCBI Taxonomy" id="36643"/>
    <lineage>
        <taxon>Eukaryota</taxon>
        <taxon>Fungi</taxon>
        <taxon>Dikarya</taxon>
        <taxon>Ascomycota</taxon>
        <taxon>Pezizomycotina</taxon>
        <taxon>Eurotiomycetes</taxon>
        <taxon>Eurotiomycetidae</taxon>
        <taxon>Eurotiales</taxon>
        <taxon>Aspergillaceae</taxon>
        <taxon>Aspergillus</taxon>
        <taxon>Aspergillus subgen. Circumdati</taxon>
    </lineage>
</organism>
<evidence type="ECO:0000259" key="1">
    <source>
        <dbReference type="Pfam" id="PF01636"/>
    </source>
</evidence>
<gene>
    <name evidence="2" type="ORF">BDV25DRAFT_137394</name>
</gene>